<dbReference type="RefSeq" id="WP_136900698.1">
    <property type="nucleotide sequence ID" value="NZ_SUME01000003.1"/>
</dbReference>
<protein>
    <submittedName>
        <fullName evidence="4">Alpha/beta hydrolase</fullName>
    </submittedName>
</protein>
<feature type="chain" id="PRO_5020373232" evidence="2">
    <location>
        <begin position="24"/>
        <end position="333"/>
    </location>
</feature>
<reference evidence="4 5" key="1">
    <citation type="submission" date="2019-04" db="EMBL/GenBank/DDBJ databases">
        <title>Sphingobacterium olei sp. nov., isolated from oil-contaminated soil.</title>
        <authorList>
            <person name="Liu B."/>
        </authorList>
    </citation>
    <scope>NUCLEOTIDE SEQUENCE [LARGE SCALE GENOMIC DNA]</scope>
    <source>
        <strain evidence="4 5">HAL-9</strain>
    </source>
</reference>
<evidence type="ECO:0000313" key="5">
    <source>
        <dbReference type="Proteomes" id="UP000306808"/>
    </source>
</evidence>
<gene>
    <name evidence="4" type="ORF">FAZ15_07435</name>
</gene>
<accession>A0A4U0P1A5</accession>
<feature type="signal peptide" evidence="2">
    <location>
        <begin position="1"/>
        <end position="23"/>
    </location>
</feature>
<evidence type="ECO:0000259" key="3">
    <source>
        <dbReference type="Pfam" id="PF20434"/>
    </source>
</evidence>
<name>A0A4U0P1A5_9SPHI</name>
<keyword evidence="2" id="KW-0732">Signal</keyword>
<dbReference type="InterPro" id="IPR029058">
    <property type="entry name" value="AB_hydrolase_fold"/>
</dbReference>
<dbReference type="Proteomes" id="UP000306808">
    <property type="component" value="Unassembled WGS sequence"/>
</dbReference>
<evidence type="ECO:0000313" key="4">
    <source>
        <dbReference type="EMBL" id="TJZ61036.1"/>
    </source>
</evidence>
<keyword evidence="5" id="KW-1185">Reference proteome</keyword>
<dbReference type="InterPro" id="IPR050300">
    <property type="entry name" value="GDXG_lipolytic_enzyme"/>
</dbReference>
<evidence type="ECO:0000256" key="2">
    <source>
        <dbReference type="SAM" id="SignalP"/>
    </source>
</evidence>
<dbReference type="Pfam" id="PF20434">
    <property type="entry name" value="BD-FAE"/>
    <property type="match status" value="1"/>
</dbReference>
<proteinExistence type="predicted"/>
<dbReference type="SUPFAM" id="SSF53474">
    <property type="entry name" value="alpha/beta-Hydrolases"/>
    <property type="match status" value="1"/>
</dbReference>
<dbReference type="EMBL" id="SUME01000003">
    <property type="protein sequence ID" value="TJZ61036.1"/>
    <property type="molecule type" value="Genomic_DNA"/>
</dbReference>
<dbReference type="OrthoDB" id="9777975at2"/>
<keyword evidence="1 4" id="KW-0378">Hydrolase</keyword>
<feature type="domain" description="BD-FAE-like" evidence="3">
    <location>
        <begin position="83"/>
        <end position="268"/>
    </location>
</feature>
<dbReference type="AlphaFoldDB" id="A0A4U0P1A5"/>
<dbReference type="PANTHER" id="PTHR48081">
    <property type="entry name" value="AB HYDROLASE SUPERFAMILY PROTEIN C4A8.06C"/>
    <property type="match status" value="1"/>
</dbReference>
<dbReference type="Gene3D" id="3.40.50.1820">
    <property type="entry name" value="alpha/beta hydrolase"/>
    <property type="match status" value="1"/>
</dbReference>
<evidence type="ECO:0000256" key="1">
    <source>
        <dbReference type="ARBA" id="ARBA00022801"/>
    </source>
</evidence>
<sequence>MKKMLFHITMLLAIQLCFQSALAQMSIPTDTTYNIMRVYRQIKKEYPYAMPVKDSLPAGIKRYDNNIYLELEHPTFGTRQLHLDVFRPDHKKKLPAIVLIHGGGWRSGTKDMQVPMAQMLATKGYVAVPVEYQLSLEAQYPAAVHNIKESIRWIKANAERFHIDTTKIAISGCSAGGQLASLVGLTNGLSRFEMPETGRGVSSEVHAIVNFDGVIDFMAPSSLNLERKPDAADISWLGGSFESHPALWKEASPIFWADEKRIVPMLFFNSGFPRFHAGQDELLGMLKRWNVYHQVHEVDVKVHPFWLFHPWIDGCVNTIDAFLSAIFMTDHNR</sequence>
<dbReference type="GO" id="GO:0016787">
    <property type="term" value="F:hydrolase activity"/>
    <property type="evidence" value="ECO:0007669"/>
    <property type="project" value="UniProtKB-KW"/>
</dbReference>
<dbReference type="InterPro" id="IPR049492">
    <property type="entry name" value="BD-FAE-like_dom"/>
</dbReference>
<organism evidence="4 5">
    <name type="scientific">Sphingobacterium olei</name>
    <dbReference type="NCBI Taxonomy" id="2571155"/>
    <lineage>
        <taxon>Bacteria</taxon>
        <taxon>Pseudomonadati</taxon>
        <taxon>Bacteroidota</taxon>
        <taxon>Sphingobacteriia</taxon>
        <taxon>Sphingobacteriales</taxon>
        <taxon>Sphingobacteriaceae</taxon>
        <taxon>Sphingobacterium</taxon>
    </lineage>
</organism>
<comment type="caution">
    <text evidence="4">The sequence shown here is derived from an EMBL/GenBank/DDBJ whole genome shotgun (WGS) entry which is preliminary data.</text>
</comment>
<dbReference type="PANTHER" id="PTHR48081:SF13">
    <property type="entry name" value="ALPHA_BETA HYDROLASE"/>
    <property type="match status" value="1"/>
</dbReference>